<evidence type="ECO:0000313" key="2">
    <source>
        <dbReference type="Proteomes" id="UP000553632"/>
    </source>
</evidence>
<dbReference type="AlphaFoldDB" id="A0A7J6ULA7"/>
<accession>A0A7J6ULA7</accession>
<keyword evidence="2" id="KW-1185">Reference proteome</keyword>
<evidence type="ECO:0000313" key="1">
    <source>
        <dbReference type="EMBL" id="KAF4758052.1"/>
    </source>
</evidence>
<comment type="caution">
    <text evidence="1">The sequence shown here is derived from an EMBL/GenBank/DDBJ whole genome shotgun (WGS) entry which is preliminary data.</text>
</comment>
<organism evidence="1 2">
    <name type="scientific">Perkinsus olseni</name>
    <name type="common">Perkinsus atlanticus</name>
    <dbReference type="NCBI Taxonomy" id="32597"/>
    <lineage>
        <taxon>Eukaryota</taxon>
        <taxon>Sar</taxon>
        <taxon>Alveolata</taxon>
        <taxon>Perkinsozoa</taxon>
        <taxon>Perkinsea</taxon>
        <taxon>Perkinsida</taxon>
        <taxon>Perkinsidae</taxon>
        <taxon>Perkinsus</taxon>
    </lineage>
</organism>
<dbReference type="EMBL" id="JABANO010001895">
    <property type="protein sequence ID" value="KAF4758052.1"/>
    <property type="molecule type" value="Genomic_DNA"/>
</dbReference>
<gene>
    <name evidence="1" type="ORF">FOZ63_013568</name>
</gene>
<name>A0A7J6ULA7_PEROL</name>
<reference evidence="1 2" key="1">
    <citation type="submission" date="2020-04" db="EMBL/GenBank/DDBJ databases">
        <title>Perkinsus olseni comparative genomics.</title>
        <authorList>
            <person name="Bogema D.R."/>
        </authorList>
    </citation>
    <scope>NUCLEOTIDE SEQUENCE [LARGE SCALE GENOMIC DNA]</scope>
    <source>
        <strain evidence="1 2">ATCC PRA-207</strain>
    </source>
</reference>
<dbReference type="Proteomes" id="UP000553632">
    <property type="component" value="Unassembled WGS sequence"/>
</dbReference>
<sequence length="232" mass="26932">MRLSSSFFEDRTSKMLGKQLLIAAYVPYALARDFPDRRGPKLAPKRDGVYCFFEDSTFFSPWPVRALHFVVNESAPIYTEKIKCRRTSFRGEFTSYFHTPRGLLRVYDAPRMCYWFEAPPPDNTGLDPLSVIPRADYSDKLSSLLSDARKLKIPPTDKPIHEDWFIWNNHDDVLHKMEDVCEAVAVAILRRYNSFEALCNVTYTISEEAKAAAERNDWNITKMEYLTVLQPK</sequence>
<protein>
    <submittedName>
        <fullName evidence="1">Uncharacterized protein</fullName>
    </submittedName>
</protein>
<proteinExistence type="predicted"/>